<gene>
    <name evidence="2" type="ORF">OsJ_10602</name>
</gene>
<organism evidence="2">
    <name type="scientific">Oryza sativa subsp. japonica</name>
    <name type="common">Rice</name>
    <dbReference type="NCBI Taxonomy" id="39947"/>
    <lineage>
        <taxon>Eukaryota</taxon>
        <taxon>Viridiplantae</taxon>
        <taxon>Streptophyta</taxon>
        <taxon>Embryophyta</taxon>
        <taxon>Tracheophyta</taxon>
        <taxon>Spermatophyta</taxon>
        <taxon>Magnoliopsida</taxon>
        <taxon>Liliopsida</taxon>
        <taxon>Poales</taxon>
        <taxon>Poaceae</taxon>
        <taxon>BOP clade</taxon>
        <taxon>Oryzoideae</taxon>
        <taxon>Oryzeae</taxon>
        <taxon>Oryzinae</taxon>
        <taxon>Oryza</taxon>
        <taxon>Oryza sativa</taxon>
    </lineage>
</organism>
<reference evidence="2" key="1">
    <citation type="journal article" date="2005" name="PLoS Biol.">
        <title>The genomes of Oryza sativa: a history of duplications.</title>
        <authorList>
            <person name="Yu J."/>
            <person name="Wang J."/>
            <person name="Lin W."/>
            <person name="Li S."/>
            <person name="Li H."/>
            <person name="Zhou J."/>
            <person name="Ni P."/>
            <person name="Dong W."/>
            <person name="Hu S."/>
            <person name="Zeng C."/>
            <person name="Zhang J."/>
            <person name="Zhang Y."/>
            <person name="Li R."/>
            <person name="Xu Z."/>
            <person name="Li S."/>
            <person name="Li X."/>
            <person name="Zheng H."/>
            <person name="Cong L."/>
            <person name="Lin L."/>
            <person name="Yin J."/>
            <person name="Geng J."/>
            <person name="Li G."/>
            <person name="Shi J."/>
            <person name="Liu J."/>
            <person name="Lv H."/>
            <person name="Li J."/>
            <person name="Wang J."/>
            <person name="Deng Y."/>
            <person name="Ran L."/>
            <person name="Shi X."/>
            <person name="Wang X."/>
            <person name="Wu Q."/>
            <person name="Li C."/>
            <person name="Ren X."/>
            <person name="Wang J."/>
            <person name="Wang X."/>
            <person name="Li D."/>
            <person name="Liu D."/>
            <person name="Zhang X."/>
            <person name="Ji Z."/>
            <person name="Zhao W."/>
            <person name="Sun Y."/>
            <person name="Zhang Z."/>
            <person name="Bao J."/>
            <person name="Han Y."/>
            <person name="Dong L."/>
            <person name="Ji J."/>
            <person name="Chen P."/>
            <person name="Wu S."/>
            <person name="Liu J."/>
            <person name="Xiao Y."/>
            <person name="Bu D."/>
            <person name="Tan J."/>
            <person name="Yang L."/>
            <person name="Ye C."/>
            <person name="Zhang J."/>
            <person name="Xu J."/>
            <person name="Zhou Y."/>
            <person name="Yu Y."/>
            <person name="Zhang B."/>
            <person name="Zhuang S."/>
            <person name="Wei H."/>
            <person name="Liu B."/>
            <person name="Lei M."/>
            <person name="Yu H."/>
            <person name="Li Y."/>
            <person name="Xu H."/>
            <person name="Wei S."/>
            <person name="He X."/>
            <person name="Fang L."/>
            <person name="Zhang Z."/>
            <person name="Zhang Y."/>
            <person name="Huang X."/>
            <person name="Su Z."/>
            <person name="Tong W."/>
            <person name="Li J."/>
            <person name="Tong Z."/>
            <person name="Li S."/>
            <person name="Ye J."/>
            <person name="Wang L."/>
            <person name="Fang L."/>
            <person name="Lei T."/>
            <person name="Chen C."/>
            <person name="Chen H."/>
            <person name="Xu Z."/>
            <person name="Li H."/>
            <person name="Huang H."/>
            <person name="Zhang F."/>
            <person name="Xu H."/>
            <person name="Li N."/>
            <person name="Zhao C."/>
            <person name="Li S."/>
            <person name="Dong L."/>
            <person name="Huang Y."/>
            <person name="Li L."/>
            <person name="Xi Y."/>
            <person name="Qi Q."/>
            <person name="Li W."/>
            <person name="Zhang B."/>
            <person name="Hu W."/>
            <person name="Zhang Y."/>
            <person name="Tian X."/>
            <person name="Jiao Y."/>
            <person name="Liang X."/>
            <person name="Jin J."/>
            <person name="Gao L."/>
            <person name="Zheng W."/>
            <person name="Hao B."/>
            <person name="Liu S."/>
            <person name="Wang W."/>
            <person name="Yuan L."/>
            <person name="Cao M."/>
            <person name="McDermott J."/>
            <person name="Samudrala R."/>
            <person name="Wang J."/>
            <person name="Wong G.K."/>
            <person name="Yang H."/>
        </authorList>
    </citation>
    <scope>NUCLEOTIDE SEQUENCE [LARGE SCALE GENOMIC DNA]</scope>
</reference>
<accession>A0A8J8XAU2</accession>
<dbReference type="Proteomes" id="UP000007752">
    <property type="component" value="Chromosome 3"/>
</dbReference>
<protein>
    <submittedName>
        <fullName evidence="2">Uncharacterized protein</fullName>
    </submittedName>
</protein>
<dbReference type="EMBL" id="CM000140">
    <property type="protein sequence ID" value="EAZ26697.1"/>
    <property type="molecule type" value="Genomic_DNA"/>
</dbReference>
<keyword evidence="1" id="KW-1133">Transmembrane helix</keyword>
<keyword evidence="1" id="KW-0812">Transmembrane</keyword>
<sequence length="155" mass="16641">MRCTAPLTREQIQETHLVITSCRRQRRGLVAGFGVDDDVIGGDDELGFVGHELEGLASITSCEGEPPNQLSPLAIAASNKTINSGGGGGERKKRRMGENLARMMESAMREESMSARTAAFLSLLLGSPPHLAELLGFFFLPPFLPLLSCRAGKLS</sequence>
<evidence type="ECO:0000256" key="1">
    <source>
        <dbReference type="SAM" id="Phobius"/>
    </source>
</evidence>
<name>A0A8J8XAU2_ORYSJ</name>
<feature type="transmembrane region" description="Helical" evidence="1">
    <location>
        <begin position="118"/>
        <end position="140"/>
    </location>
</feature>
<evidence type="ECO:0000313" key="2">
    <source>
        <dbReference type="EMBL" id="EAZ26697.1"/>
    </source>
</evidence>
<reference evidence="2" key="2">
    <citation type="submission" date="2008-12" db="EMBL/GenBank/DDBJ databases">
        <title>Improved gene annotation of the rice (Oryza sativa) genomes.</title>
        <authorList>
            <person name="Wang J."/>
            <person name="Li R."/>
            <person name="Fan W."/>
            <person name="Huang Q."/>
            <person name="Zhang J."/>
            <person name="Zhou Y."/>
            <person name="Hu Y."/>
            <person name="Zi S."/>
            <person name="Li J."/>
            <person name="Ni P."/>
            <person name="Zheng H."/>
            <person name="Zhang Y."/>
            <person name="Zhao M."/>
            <person name="Hao Q."/>
            <person name="McDermott J."/>
            <person name="Samudrala R."/>
            <person name="Kristiansen K."/>
            <person name="Wong G.K.-S."/>
        </authorList>
    </citation>
    <scope>NUCLEOTIDE SEQUENCE</scope>
</reference>
<proteinExistence type="predicted"/>
<dbReference type="AlphaFoldDB" id="A0A8J8XAU2"/>
<keyword evidence="1" id="KW-0472">Membrane</keyword>